<proteinExistence type="predicted"/>
<dbReference type="AlphaFoldDB" id="A0A931J2L9"/>
<organism evidence="1 2">
    <name type="scientific">Inhella proteolytica</name>
    <dbReference type="NCBI Taxonomy" id="2795029"/>
    <lineage>
        <taxon>Bacteria</taxon>
        <taxon>Pseudomonadati</taxon>
        <taxon>Pseudomonadota</taxon>
        <taxon>Betaproteobacteria</taxon>
        <taxon>Burkholderiales</taxon>
        <taxon>Sphaerotilaceae</taxon>
        <taxon>Inhella</taxon>
    </lineage>
</organism>
<dbReference type="EMBL" id="JAEDAK010000005">
    <property type="protein sequence ID" value="MBH9577166.1"/>
    <property type="molecule type" value="Genomic_DNA"/>
</dbReference>
<dbReference type="RefSeq" id="WP_198110935.1">
    <property type="nucleotide sequence ID" value="NZ_JAEDAK010000005.1"/>
</dbReference>
<evidence type="ECO:0000313" key="1">
    <source>
        <dbReference type="EMBL" id="MBH9577166.1"/>
    </source>
</evidence>
<keyword evidence="2" id="KW-1185">Reference proteome</keyword>
<dbReference type="Proteomes" id="UP000613266">
    <property type="component" value="Unassembled WGS sequence"/>
</dbReference>
<gene>
    <name evidence="1" type="ORF">I7X39_09635</name>
</gene>
<accession>A0A931J2L9</accession>
<dbReference type="Pfam" id="PF07676">
    <property type="entry name" value="PD40"/>
    <property type="match status" value="3"/>
</dbReference>
<dbReference type="Gene3D" id="2.120.10.30">
    <property type="entry name" value="TolB, C-terminal domain"/>
    <property type="match status" value="1"/>
</dbReference>
<protein>
    <submittedName>
        <fullName evidence="1">PD40 domain-containing protein</fullName>
    </submittedName>
</protein>
<dbReference type="SUPFAM" id="SSF54427">
    <property type="entry name" value="NTF2-like"/>
    <property type="match status" value="1"/>
</dbReference>
<dbReference type="SUPFAM" id="SSF82171">
    <property type="entry name" value="DPP6 N-terminal domain-like"/>
    <property type="match status" value="1"/>
</dbReference>
<dbReference type="Gene3D" id="3.10.450.50">
    <property type="match status" value="1"/>
</dbReference>
<name>A0A931J2L9_9BURK</name>
<dbReference type="InterPro" id="IPR011042">
    <property type="entry name" value="6-blade_b-propeller_TolB-like"/>
</dbReference>
<evidence type="ECO:0000313" key="2">
    <source>
        <dbReference type="Proteomes" id="UP000613266"/>
    </source>
</evidence>
<sequence length="467" mass="51683">MLRRLAALRRPLRVQHARLPLPSTVTMRLLPTLLLLLALPARALTLEPLPLTEAPDEQAYNYQEQGELRVWARSQTGFKASRIWLQRRVEGRWQAPEPWVHGDPRWRDSDPFLSSDGRQLLFISDRPEAGTAPLRHLDLFESRVQEDGRWSPPRRLPDTLQSAGYELGPERHGGTLWFGSYRAQGQAGGPGKLALFRAPADGSAAPQALPAPLNDGGANGDPTLSPDGRYLLWWSARSGDGDLYLAERLGEDRWGAPLRLPEPVNSAQGFEFTPWISADGEWLHFASTRPVEGQPAGLARVYRVRWPELLRELGPAAQAASQAELNQANSDFWRALSHGAQQASDTATLRRLLHPQAQVWGALARERGTVAVQLSGADFLQAMSRPEPRPLQECELARELRRYGATAQVYSRVRSDREAGSPPYTGVNSLQWQLGPQGWQLLSLQFALDLPGEPLPAAGECLGPGTP</sequence>
<reference evidence="1" key="1">
    <citation type="submission" date="2020-12" db="EMBL/GenBank/DDBJ databases">
        <title>The genome sequence of Inhella sp. 1Y17.</title>
        <authorList>
            <person name="Liu Y."/>
        </authorList>
    </citation>
    <scope>NUCLEOTIDE SEQUENCE</scope>
    <source>
        <strain evidence="1">1Y17</strain>
    </source>
</reference>
<comment type="caution">
    <text evidence="1">The sequence shown here is derived from an EMBL/GenBank/DDBJ whole genome shotgun (WGS) entry which is preliminary data.</text>
</comment>
<dbReference type="InterPro" id="IPR011659">
    <property type="entry name" value="WD40"/>
</dbReference>
<dbReference type="InterPro" id="IPR032710">
    <property type="entry name" value="NTF2-like_dom_sf"/>
</dbReference>